<dbReference type="HOGENOM" id="CLU_403570_0_0_1"/>
<organism evidence="2">
    <name type="scientific">Albugo laibachii Nc14</name>
    <dbReference type="NCBI Taxonomy" id="890382"/>
    <lineage>
        <taxon>Eukaryota</taxon>
        <taxon>Sar</taxon>
        <taxon>Stramenopiles</taxon>
        <taxon>Oomycota</taxon>
        <taxon>Peronosporomycetes</taxon>
        <taxon>Albuginales</taxon>
        <taxon>Albuginaceae</taxon>
        <taxon>Albugo</taxon>
    </lineage>
</organism>
<sequence>MPSLDITSFPRVTLLAAATTTASLPPAVVTSLPEREHADSPEPPITPSEVCMDVDPTPSPTSAAPSAPMEVDDTTASSSPPPSFHEPVPTANRPTLADILKGHNETRKDKAAQKAKWKFSVVLETGQAFIRTPPAQILQSFARDHGNKIVGEFKAAGKIGHVSKLPGGNLRLLVTTEAVCQLLANETVTLLGNQYSFRDFDILGSRYFLDIFGLGSEISASTIMFALHSLGCDILYENYREAVASQRLAMSTYRVYFRPTSCPAPLLVSGNTCEQLCIDGRYYLARGKGAPLPADRLRMGQRSPYCLPLPVKTPKPKEFLKKIGGTSSHEFFTNMFEKTIPELPKGKKYCAVFDFDGTVVSNALLTTVFEYQIQHGLYVLKAEDVPIVFGFSGASKVCIPKESLLDGIKAREEKKKTKESVKVSFDDVVMQIQKIFDKREKEPLTEEDNERLEQLVFVWYAISNKEMAKQPQCRYLKHTLQVRLLHQMNPGEREELMRSALQSTAPPRTDNYHYETSDGIAAVRVWGTKSAPYDQMVALINALKTKDVTSYIISATHKEYLLFAIKEYHIKINPGNLYGSRPDDESEENMLKGIGVANEHENKVKTVEDFVSSKCRVIVAAGDTMNDAAMLRFVTGEGGQAFLLLSEKPKGELAKLANEVLVQYVDPAVPEWKKETTRKSDQ</sequence>
<reference evidence="2" key="2">
    <citation type="submission" date="2011-02" db="EMBL/GenBank/DDBJ databases">
        <authorList>
            <person name="MacLean D."/>
        </authorList>
    </citation>
    <scope>NUCLEOTIDE SEQUENCE</scope>
</reference>
<dbReference type="EMBL" id="FR824059">
    <property type="protein sequence ID" value="CCA15716.1"/>
    <property type="molecule type" value="Genomic_DNA"/>
</dbReference>
<feature type="region of interest" description="Disordered" evidence="1">
    <location>
        <begin position="31"/>
        <end position="92"/>
    </location>
</feature>
<dbReference type="SUPFAM" id="SSF56784">
    <property type="entry name" value="HAD-like"/>
    <property type="match status" value="1"/>
</dbReference>
<evidence type="ECO:0000256" key="1">
    <source>
        <dbReference type="SAM" id="MobiDB-lite"/>
    </source>
</evidence>
<protein>
    <submittedName>
        <fullName evidence="2">AlNc14C14G1633 protein</fullName>
    </submittedName>
</protein>
<dbReference type="InterPro" id="IPR023214">
    <property type="entry name" value="HAD_sf"/>
</dbReference>
<accession>F0W3P6</accession>
<dbReference type="InterPro" id="IPR036412">
    <property type="entry name" value="HAD-like_sf"/>
</dbReference>
<gene>
    <name evidence="2" type="primary">AlNc14C14G1633</name>
    <name evidence="2" type="ORF">ALNC14_018590</name>
</gene>
<evidence type="ECO:0000313" key="2">
    <source>
        <dbReference type="EMBL" id="CCA15716.1"/>
    </source>
</evidence>
<reference evidence="2" key="1">
    <citation type="journal article" date="2011" name="PLoS Biol.">
        <title>Gene gain and loss during evolution of obligate parasitism in the white rust pathogen of Arabidopsis thaliana.</title>
        <authorList>
            <person name="Kemen E."/>
            <person name="Gardiner A."/>
            <person name="Schultz-Larsen T."/>
            <person name="Kemen A.C."/>
            <person name="Balmuth A.L."/>
            <person name="Robert-Seilaniantz A."/>
            <person name="Bailey K."/>
            <person name="Holub E."/>
            <person name="Studholme D.J."/>
            <person name="Maclean D."/>
            <person name="Jones J.D."/>
        </authorList>
    </citation>
    <scope>NUCLEOTIDE SEQUENCE</scope>
</reference>
<proteinExistence type="predicted"/>
<dbReference type="Gene3D" id="3.40.50.1000">
    <property type="entry name" value="HAD superfamily/HAD-like"/>
    <property type="match status" value="1"/>
</dbReference>
<name>F0W3P6_9STRA</name>
<dbReference type="AlphaFoldDB" id="F0W3P6"/>